<accession>B5GTE5</accession>
<organism evidence="2 3">
    <name type="scientific">Streptomyces clavuligerus</name>
    <dbReference type="NCBI Taxonomy" id="1901"/>
    <lineage>
        <taxon>Bacteria</taxon>
        <taxon>Bacillati</taxon>
        <taxon>Actinomycetota</taxon>
        <taxon>Actinomycetes</taxon>
        <taxon>Kitasatosporales</taxon>
        <taxon>Streptomycetaceae</taxon>
        <taxon>Streptomyces</taxon>
    </lineage>
</organism>
<name>B5GTE5_STRCL</name>
<dbReference type="Proteomes" id="UP000002357">
    <property type="component" value="Chromosome"/>
</dbReference>
<feature type="compositionally biased region" description="Basic and acidic residues" evidence="1">
    <location>
        <begin position="48"/>
        <end position="58"/>
    </location>
</feature>
<gene>
    <name evidence="2" type="ORF">SCLAV_2635</name>
</gene>
<feature type="compositionally biased region" description="Basic and acidic residues" evidence="1">
    <location>
        <begin position="67"/>
        <end position="76"/>
    </location>
</feature>
<keyword evidence="3" id="KW-1185">Reference proteome</keyword>
<proteinExistence type="predicted"/>
<feature type="compositionally biased region" description="Basic residues" evidence="1">
    <location>
        <begin position="29"/>
        <end position="47"/>
    </location>
</feature>
<protein>
    <submittedName>
        <fullName evidence="2">Uncharacterized protein</fullName>
    </submittedName>
</protein>
<sequence length="76" mass="8420">MFGGNGRGPRREDLVHDTGTSPTDIVSRSVRRPTRRGRRRVTAPRGRRCADPRGEAMGRSRPSPPHPRVEDAFSAS</sequence>
<evidence type="ECO:0000256" key="1">
    <source>
        <dbReference type="SAM" id="MobiDB-lite"/>
    </source>
</evidence>
<dbReference type="EMBL" id="CM000913">
    <property type="protein sequence ID" value="EFG07707.1"/>
    <property type="molecule type" value="Genomic_DNA"/>
</dbReference>
<feature type="region of interest" description="Disordered" evidence="1">
    <location>
        <begin position="1"/>
        <end position="76"/>
    </location>
</feature>
<reference evidence="2 3" key="1">
    <citation type="journal article" date="2010" name="Genome Biol. Evol.">
        <title>The sequence of a 1.8-mb bacterial linear plasmid reveals a rich evolutionary reservoir of secondary metabolic pathways.</title>
        <authorList>
            <person name="Medema M.H."/>
            <person name="Trefzer A."/>
            <person name="Kovalchuk A."/>
            <person name="van den Berg M."/>
            <person name="Mueller U."/>
            <person name="Heijne W."/>
            <person name="Wu L."/>
            <person name="Alam M.T."/>
            <person name="Ronning C.M."/>
            <person name="Nierman W.C."/>
            <person name="Bovenberg R.A.L."/>
            <person name="Breitling R."/>
            <person name="Takano E."/>
        </authorList>
    </citation>
    <scope>NUCLEOTIDE SEQUENCE [LARGE SCALE GENOMIC DNA]</scope>
    <source>
        <strain evidence="3">ATCC 27064 / DSM 738 / JCM 4710 / NBRC 13307 / NCIMB 12785 / NRRL 3585 / VKM Ac-602</strain>
    </source>
</reference>
<evidence type="ECO:0000313" key="3">
    <source>
        <dbReference type="Proteomes" id="UP000002357"/>
    </source>
</evidence>
<evidence type="ECO:0000313" key="2">
    <source>
        <dbReference type="EMBL" id="EFG07707.1"/>
    </source>
</evidence>
<dbReference type="AlphaFoldDB" id="B5GTE5"/>